<reference evidence="5 6" key="1">
    <citation type="journal article" date="2013" name="Nat. Commun.">
        <title>Genome analysis reveals insights into physiology and longevity of the Brandt's bat Myotis brandtii.</title>
        <authorList>
            <person name="Seim I."/>
            <person name="Fang X."/>
            <person name="Xiong Z."/>
            <person name="Lobanov A.V."/>
            <person name="Huang Z."/>
            <person name="Ma S."/>
            <person name="Feng Y."/>
            <person name="Turanov A.A."/>
            <person name="Zhu Y."/>
            <person name="Lenz T.L."/>
            <person name="Gerashchenko M.V."/>
            <person name="Fan D."/>
            <person name="Hee Yim S."/>
            <person name="Yao X."/>
            <person name="Jordan D."/>
            <person name="Xiong Y."/>
            <person name="Ma Y."/>
            <person name="Lyapunov A.N."/>
            <person name="Chen G."/>
            <person name="Kulakova O.I."/>
            <person name="Sun Y."/>
            <person name="Lee S.G."/>
            <person name="Bronson R.T."/>
            <person name="Moskalev A.A."/>
            <person name="Sunyaev S.R."/>
            <person name="Zhang G."/>
            <person name="Krogh A."/>
            <person name="Wang J."/>
            <person name="Gladyshev V.N."/>
        </authorList>
    </citation>
    <scope>NUCLEOTIDE SEQUENCE [LARGE SCALE GENOMIC DNA]</scope>
</reference>
<dbReference type="PANTHER" id="PTHR14362:SF2">
    <property type="entry name" value="COILED-COIL DOMAIN-CONTAINING PROTEIN 81"/>
    <property type="match status" value="1"/>
</dbReference>
<feature type="domain" description="CCDC81 HU" evidence="3">
    <location>
        <begin position="10"/>
        <end position="92"/>
    </location>
</feature>
<dbReference type="InterPro" id="IPR040673">
    <property type="entry name" value="CCDC81_HU_dom_2"/>
</dbReference>
<protein>
    <submittedName>
        <fullName evidence="5">Coiled-coil domain-containing protein 81</fullName>
    </submittedName>
</protein>
<dbReference type="EMBL" id="KE163744">
    <property type="protein sequence ID" value="EPQ13582.1"/>
    <property type="molecule type" value="Genomic_DNA"/>
</dbReference>
<dbReference type="eggNOG" id="ENOG502QT76">
    <property type="taxonomic scope" value="Eukaryota"/>
</dbReference>
<sequence>MLDTIFPCLQGVGKNVLPTLPLLSQEDVSTIWEHVSEFVERQLSLHKGVQIPGLGTFTFMRQKFDVGNKFILFERPVFIMAKKLVQLHGLKQNKVYTPGDIPVIPLNFVMISLEGSFNRDTVEGCVKETLLFLSRSISIKQNVEFTFKGIGVLMIKDGRVKMRFLKDFLCKMDGSGTLAKALANRPGTVDSVLSSRESFRKLPNNVLAFPRIELKEMENKPPMETIVEEGEKYKPRKYKLNNWTDKVEDVRDILSPKKCPDRKAFSSGKAKGLNLPNKFEQSGDREKNMSSESLSSSRCWKSDNEMKPKTPPASACHDHNKAGQELCYVCLQRAQQNSPLYYSEERRRREIEEERLIQQYQMLKDQDTFFKHQRSFLFDKRPFSPEIKALKQEEHIQGLLKQINTRREEEIKQRENKELMERLEQVQLTEELAAQRAKYIQDKMEEKECYKRVLDAQIKNRFPQLPISEPDSFEPIFGRDEAELMVETRKREQNCMRQQQEAAASHKRKAILNQLVDQKRDLLMLQKTQQQYLADRDAELERVNKMNQSLQEDWKRSAEMKRQRDWEQKDFERASDKLFLLDQCDKYQRCKQCQRSTSNGGHSHQWPLKKLLQGSGLFV</sequence>
<dbReference type="GO" id="GO:0005815">
    <property type="term" value="C:microtubule organizing center"/>
    <property type="evidence" value="ECO:0007669"/>
    <property type="project" value="TreeGrafter"/>
</dbReference>
<feature type="coiled-coil region" evidence="1">
    <location>
        <begin position="409"/>
        <end position="436"/>
    </location>
</feature>
<feature type="region of interest" description="Disordered" evidence="2">
    <location>
        <begin position="261"/>
        <end position="317"/>
    </location>
</feature>
<evidence type="ECO:0000313" key="6">
    <source>
        <dbReference type="Proteomes" id="UP000052978"/>
    </source>
</evidence>
<dbReference type="InterPro" id="IPR026295">
    <property type="entry name" value="CCD81"/>
</dbReference>
<dbReference type="InterPro" id="IPR028034">
    <property type="entry name" value="HU-CCDC81"/>
</dbReference>
<evidence type="ECO:0000313" key="5">
    <source>
        <dbReference type="EMBL" id="EPQ13582.1"/>
    </source>
</evidence>
<dbReference type="AlphaFoldDB" id="S7PYD8"/>
<evidence type="ECO:0000256" key="2">
    <source>
        <dbReference type="SAM" id="MobiDB-lite"/>
    </source>
</evidence>
<dbReference type="Pfam" id="PF14908">
    <property type="entry name" value="HU-CCDC81_euk_1"/>
    <property type="match status" value="1"/>
</dbReference>
<dbReference type="Pfam" id="PF18289">
    <property type="entry name" value="HU-CCDC81_euk_2"/>
    <property type="match status" value="1"/>
</dbReference>
<evidence type="ECO:0000256" key="1">
    <source>
        <dbReference type="SAM" id="Coils"/>
    </source>
</evidence>
<accession>S7PYD8</accession>
<evidence type="ECO:0000259" key="3">
    <source>
        <dbReference type="Pfam" id="PF14908"/>
    </source>
</evidence>
<name>S7PYD8_MYOBR</name>
<dbReference type="PANTHER" id="PTHR14362">
    <property type="entry name" value="COILED-COIL DOMAIN-CONTAINING PROTEIN 81"/>
    <property type="match status" value="1"/>
</dbReference>
<proteinExistence type="predicted"/>
<keyword evidence="6" id="KW-1185">Reference proteome</keyword>
<gene>
    <name evidence="5" type="ORF">D623_10014363</name>
</gene>
<dbReference type="Proteomes" id="UP000052978">
    <property type="component" value="Unassembled WGS sequence"/>
</dbReference>
<keyword evidence="1" id="KW-0175">Coiled coil</keyword>
<feature type="domain" description="CCDC81 HU" evidence="4">
    <location>
        <begin position="102"/>
        <end position="176"/>
    </location>
</feature>
<organism evidence="5 6">
    <name type="scientific">Myotis brandtii</name>
    <name type="common">Brandt's bat</name>
    <dbReference type="NCBI Taxonomy" id="109478"/>
    <lineage>
        <taxon>Eukaryota</taxon>
        <taxon>Metazoa</taxon>
        <taxon>Chordata</taxon>
        <taxon>Craniata</taxon>
        <taxon>Vertebrata</taxon>
        <taxon>Euteleostomi</taxon>
        <taxon>Mammalia</taxon>
        <taxon>Eutheria</taxon>
        <taxon>Laurasiatheria</taxon>
        <taxon>Chiroptera</taxon>
        <taxon>Yangochiroptera</taxon>
        <taxon>Vespertilionidae</taxon>
        <taxon>Myotis</taxon>
    </lineage>
</organism>
<evidence type="ECO:0000259" key="4">
    <source>
        <dbReference type="Pfam" id="PF18289"/>
    </source>
</evidence>